<dbReference type="CDD" id="cd03694">
    <property type="entry name" value="GTPBP_II"/>
    <property type="match status" value="1"/>
</dbReference>
<dbReference type="FunFam" id="3.40.50.300:FF:000091">
    <property type="entry name" value="Probable GTP-binding protein 1"/>
    <property type="match status" value="1"/>
</dbReference>
<dbReference type="SUPFAM" id="SSF52540">
    <property type="entry name" value="P-loop containing nucleoside triphosphate hydrolases"/>
    <property type="match status" value="1"/>
</dbReference>
<dbReference type="Pfam" id="PF03144">
    <property type="entry name" value="GTP_EFTU_D2"/>
    <property type="match status" value="1"/>
</dbReference>
<evidence type="ECO:0000256" key="3">
    <source>
        <dbReference type="ARBA" id="ARBA00023134"/>
    </source>
</evidence>
<comment type="similarity">
    <text evidence="1">Belongs to the TRAFAC class translation factor GTPase superfamily. Classic translation factor GTPase family. EF-Tu/EF-1A subfamily.</text>
</comment>
<feature type="region of interest" description="Disordered" evidence="4">
    <location>
        <begin position="1"/>
        <end position="33"/>
    </location>
</feature>
<dbReference type="Gene3D" id="2.40.30.10">
    <property type="entry name" value="Translation factors"/>
    <property type="match status" value="1"/>
</dbReference>
<dbReference type="InterPro" id="IPR000795">
    <property type="entry name" value="T_Tr_GTP-bd_dom"/>
</dbReference>
<feature type="compositionally biased region" description="Polar residues" evidence="4">
    <location>
        <begin position="9"/>
        <end position="23"/>
    </location>
</feature>
<evidence type="ECO:0000256" key="1">
    <source>
        <dbReference type="ARBA" id="ARBA00007249"/>
    </source>
</evidence>
<dbReference type="CDD" id="cd04165">
    <property type="entry name" value="GTPBP1_like"/>
    <property type="match status" value="1"/>
</dbReference>
<sequence>METFVGLFGNSTRNGSTDESSSLEPMPQSLPPEVEEGNVEYKLKLVNPSDSRLIHLTTQMKWRLQEGQGEAIYEIGVEDNGLVIGLPEKELQSSLKTLELMASKLGASTSILRHQYVDIVDDCPSRQVAEVLVRQVPDDQQFIDIRMAVLGNVDTGKSTLLGVLTHDELDNGHGRARLNLFRHLHEIQSGRTSSISHEILGFNSKGEVINYSDSRSAEDICEQSSKLITFIDLAGHHKYMKTTIFGLTGYTPDFAMLVIAGNSGIVGTTREHLGLAMALHVPTFVVISKMDICTPAMVQRTVSIVERILKSPGCNKVPLRVQGEDDAVVAAQNFASHQITPIFTVSCVTGENLDLLKKFLNMLQPTKTSADQERLAQALTQYEIDETFNVPGTGPVVLGTLKSGIIREGDKLVIGPLCSGEFETVQVASLKRNRASCRVVRAGQSASVALKGIERHMLRRGMVMADPKVNPRACVIFWAEVYLLFHHAAIKKRFQATVYVGNVIQNAIIIDMNKENLRTGQRAKVKFEFVKQPEFIREGARLLFREGHAKGIGQVVSVVYHNPERIER</sequence>
<dbReference type="InterPro" id="IPR004161">
    <property type="entry name" value="EFTu-like_2"/>
</dbReference>
<evidence type="ECO:0000313" key="6">
    <source>
        <dbReference type="Proteomes" id="UP000515163"/>
    </source>
</evidence>
<dbReference type="GO" id="GO:0005525">
    <property type="term" value="F:GTP binding"/>
    <property type="evidence" value="ECO:0007669"/>
    <property type="project" value="UniProtKB-KW"/>
</dbReference>
<dbReference type="Proteomes" id="UP000515163">
    <property type="component" value="Unplaced"/>
</dbReference>
<dbReference type="InterPro" id="IPR009000">
    <property type="entry name" value="Transl_B-barrel_sf"/>
</dbReference>
<evidence type="ECO:0000256" key="2">
    <source>
        <dbReference type="ARBA" id="ARBA00022741"/>
    </source>
</evidence>
<dbReference type="FunFam" id="2.40.30.10:FF:000014">
    <property type="entry name" value="Probable GTP-binding protein 1"/>
    <property type="match status" value="1"/>
</dbReference>
<dbReference type="SUPFAM" id="SSF50447">
    <property type="entry name" value="Translation proteins"/>
    <property type="match status" value="1"/>
</dbReference>
<organism evidence="6 7">
    <name type="scientific">Actinia tenebrosa</name>
    <name type="common">Australian red waratah sea anemone</name>
    <dbReference type="NCBI Taxonomy" id="6105"/>
    <lineage>
        <taxon>Eukaryota</taxon>
        <taxon>Metazoa</taxon>
        <taxon>Cnidaria</taxon>
        <taxon>Anthozoa</taxon>
        <taxon>Hexacorallia</taxon>
        <taxon>Actiniaria</taxon>
        <taxon>Actiniidae</taxon>
        <taxon>Actinia</taxon>
    </lineage>
</organism>
<evidence type="ECO:0000313" key="7">
    <source>
        <dbReference type="RefSeq" id="XP_031550108.1"/>
    </source>
</evidence>
<dbReference type="InterPro" id="IPR009001">
    <property type="entry name" value="Transl_elong_EF1A/Init_IF2_C"/>
</dbReference>
<name>A0A6P8H3B9_ACTTE</name>
<dbReference type="InterPro" id="IPR050055">
    <property type="entry name" value="EF-Tu_GTPase"/>
</dbReference>
<protein>
    <submittedName>
        <fullName evidence="7">GTP-binding protein 2-like</fullName>
    </submittedName>
</protein>
<dbReference type="Pfam" id="PF00009">
    <property type="entry name" value="GTP_EFTU"/>
    <property type="match status" value="1"/>
</dbReference>
<dbReference type="GeneID" id="116287564"/>
<dbReference type="GO" id="GO:0003924">
    <property type="term" value="F:GTPase activity"/>
    <property type="evidence" value="ECO:0007669"/>
    <property type="project" value="InterPro"/>
</dbReference>
<accession>A0A6P8H3B9</accession>
<keyword evidence="6" id="KW-1185">Reference proteome</keyword>
<dbReference type="OrthoDB" id="5974230at2759"/>
<dbReference type="InParanoid" id="A0A6P8H3B9"/>
<dbReference type="KEGG" id="aten:116287564"/>
<dbReference type="PANTHER" id="PTHR43721:SF3">
    <property type="entry name" value="GTP-BINDING PROTEIN 2"/>
    <property type="match status" value="1"/>
</dbReference>
<dbReference type="AlphaFoldDB" id="A0A6P8H3B9"/>
<evidence type="ECO:0000259" key="5">
    <source>
        <dbReference type="PROSITE" id="PS51722"/>
    </source>
</evidence>
<dbReference type="PANTHER" id="PTHR43721">
    <property type="entry name" value="ELONGATION FACTOR TU-RELATED"/>
    <property type="match status" value="1"/>
</dbReference>
<dbReference type="Gene3D" id="3.40.50.300">
    <property type="entry name" value="P-loop containing nucleotide triphosphate hydrolases"/>
    <property type="match status" value="1"/>
</dbReference>
<keyword evidence="3" id="KW-0342">GTP-binding</keyword>
<dbReference type="FunCoup" id="A0A6P8H3B9">
    <property type="interactions" value="648"/>
</dbReference>
<dbReference type="GO" id="GO:0003746">
    <property type="term" value="F:translation elongation factor activity"/>
    <property type="evidence" value="ECO:0007669"/>
    <property type="project" value="TreeGrafter"/>
</dbReference>
<evidence type="ECO:0000256" key="4">
    <source>
        <dbReference type="SAM" id="MobiDB-lite"/>
    </source>
</evidence>
<dbReference type="CDD" id="cd03708">
    <property type="entry name" value="GTPBP_III"/>
    <property type="match status" value="1"/>
</dbReference>
<dbReference type="PROSITE" id="PS51722">
    <property type="entry name" value="G_TR_2"/>
    <property type="match status" value="1"/>
</dbReference>
<keyword evidence="2" id="KW-0547">Nucleotide-binding</keyword>
<dbReference type="InterPro" id="IPR027417">
    <property type="entry name" value="P-loop_NTPase"/>
</dbReference>
<reference evidence="7" key="1">
    <citation type="submission" date="2025-08" db="UniProtKB">
        <authorList>
            <consortium name="RefSeq"/>
        </authorList>
    </citation>
    <scope>IDENTIFICATION</scope>
    <source>
        <tissue evidence="7">Tentacle</tissue>
    </source>
</reference>
<proteinExistence type="inferred from homology"/>
<feature type="domain" description="Tr-type G" evidence="5">
    <location>
        <begin position="142"/>
        <end position="368"/>
    </location>
</feature>
<dbReference type="RefSeq" id="XP_031550108.1">
    <property type="nucleotide sequence ID" value="XM_031694248.1"/>
</dbReference>
<dbReference type="InterPro" id="IPR035531">
    <property type="entry name" value="GTPBP1-like"/>
</dbReference>
<gene>
    <name evidence="7" type="primary">LOC116287564</name>
</gene>
<dbReference type="SUPFAM" id="SSF50465">
    <property type="entry name" value="EF-Tu/eEF-1alpha/eIF2-gamma C-terminal domain"/>
    <property type="match status" value="1"/>
</dbReference>